<feature type="transmembrane region" description="Helical" evidence="6">
    <location>
        <begin position="276"/>
        <end position="299"/>
    </location>
</feature>
<keyword evidence="3 6" id="KW-0812">Transmembrane</keyword>
<accession>A0A7W5UKY6</accession>
<keyword evidence="6" id="KW-0592">Phosphate transport</keyword>
<dbReference type="PANTHER" id="PTHR11101:SF16">
    <property type="entry name" value="PHOSPHATE TRANSPORTER"/>
    <property type="match status" value="1"/>
</dbReference>
<feature type="transmembrane region" description="Helical" evidence="6">
    <location>
        <begin position="204"/>
        <end position="224"/>
    </location>
</feature>
<feature type="coiled-coil region" evidence="7">
    <location>
        <begin position="595"/>
        <end position="622"/>
    </location>
</feature>
<evidence type="ECO:0000256" key="7">
    <source>
        <dbReference type="SAM" id="Coils"/>
    </source>
</evidence>
<feature type="transmembrane region" description="Helical" evidence="6">
    <location>
        <begin position="25"/>
        <end position="52"/>
    </location>
</feature>
<evidence type="ECO:0000256" key="3">
    <source>
        <dbReference type="ARBA" id="ARBA00022692"/>
    </source>
</evidence>
<dbReference type="GO" id="GO:0016020">
    <property type="term" value="C:membrane"/>
    <property type="evidence" value="ECO:0007669"/>
    <property type="project" value="UniProtKB-SubCell"/>
</dbReference>
<comment type="subcellular location">
    <subcellularLocation>
        <location evidence="1 6">Membrane</location>
        <topology evidence="1 6">Multi-pass membrane protein</topology>
    </subcellularLocation>
</comment>
<evidence type="ECO:0000256" key="2">
    <source>
        <dbReference type="ARBA" id="ARBA00022448"/>
    </source>
</evidence>
<dbReference type="GO" id="GO:0005315">
    <property type="term" value="F:phosphate transmembrane transporter activity"/>
    <property type="evidence" value="ECO:0007669"/>
    <property type="project" value="InterPro"/>
</dbReference>
<dbReference type="InterPro" id="IPR001204">
    <property type="entry name" value="Phos_transporter"/>
</dbReference>
<keyword evidence="7" id="KW-0175">Coiled coil</keyword>
<feature type="transmembrane region" description="Helical" evidence="6">
    <location>
        <begin position="488"/>
        <end position="509"/>
    </location>
</feature>
<feature type="transmembrane region" description="Helical" evidence="6">
    <location>
        <begin position="125"/>
        <end position="149"/>
    </location>
</feature>
<dbReference type="GO" id="GO:0035435">
    <property type="term" value="P:phosphate ion transmembrane transport"/>
    <property type="evidence" value="ECO:0007669"/>
    <property type="project" value="TreeGrafter"/>
</dbReference>
<keyword evidence="4 6" id="KW-1133">Transmembrane helix</keyword>
<feature type="transmembrane region" description="Helical" evidence="6">
    <location>
        <begin position="515"/>
        <end position="533"/>
    </location>
</feature>
<proteinExistence type="inferred from homology"/>
<evidence type="ECO:0000313" key="9">
    <source>
        <dbReference type="Proteomes" id="UP000541425"/>
    </source>
</evidence>
<sequence>MFIGLSETIIYFCIQNDLKEFMSVLYLGILLFLFALAICDLSVGVAGSAVPFMSPAMGSKAAKFRILLAVAAVGVFVGAATSDGMMDVARHGIMTPTYFSFDDIICICLAVTATDIILMDIFNTLGLPTSTTVSMVFGLLGSSSAIALFKIAQNGHTYAELINTDKALQIIISIFASVAIAFVFGSIVMWLTRIIFTFNYRRHLKYSIAIFGGFCITCIMYFLLVKGLRGTSLLNAIGMTPNWLDNNSSQVLFVCFIIFTCLMQILHWCRVNVLKVIVFFGTFSLAMAFAGNDLVNFIGVPLTSLEAFLDISRHPSADPHTYTMGVLTGPSVDATFNAIKPWFFVGSGAIMMIALCLSKKARKVVENSNSLASQTEGEEVFSSSKIARSIVRQTLIVNSFFSRLEPNFLKGWLDTRFNEDESIMPEGATFDLVRACVNLVLAGLLIVVGTSLQLPLSTTYVAFMVGMGSSLADRAWGRETAVYRITGVITVVGGWFVTAGAAFIMSSLVATMNHLAGIFGMILVIIIVVVVLIRNNRAFKKKQEEETVDLVFRKLVHAKDKNEVWDLLVLHVKSTQVEMIDVMQNTFNNITQGVMKENIRQLRTASHELESARDKWKRYRRKEIVGMRRLDYLQAVEKNTWFHLGSNNLTQIFYCLKRMLEPSLEHVDNNFNPLPEVDVIEFTSICKEVDVMLTRTRKMVDSGDFTGADEVLVEGNFLKKRLSEIRHSQQDHLQHEEENIRATLLYLNMLQETQEFISMIRHLVRASKRFQE</sequence>
<gene>
    <name evidence="8" type="ORF">FHS60_001731</name>
</gene>
<feature type="transmembrane region" description="Helical" evidence="6">
    <location>
        <begin position="169"/>
        <end position="192"/>
    </location>
</feature>
<dbReference type="EMBL" id="JACICA010000009">
    <property type="protein sequence ID" value="MBB3703251.1"/>
    <property type="molecule type" value="Genomic_DNA"/>
</dbReference>
<organism evidence="8 9">
    <name type="scientific">Alloprevotella rava</name>
    <dbReference type="NCBI Taxonomy" id="671218"/>
    <lineage>
        <taxon>Bacteria</taxon>
        <taxon>Pseudomonadati</taxon>
        <taxon>Bacteroidota</taxon>
        <taxon>Bacteroidia</taxon>
        <taxon>Bacteroidales</taxon>
        <taxon>Prevotellaceae</taxon>
        <taxon>Alloprevotella</taxon>
    </lineage>
</organism>
<name>A0A7W5UKY6_9BACT</name>
<keyword evidence="5 6" id="KW-0472">Membrane</keyword>
<dbReference type="AlphaFoldDB" id="A0A7W5UKY6"/>
<keyword evidence="2 6" id="KW-0813">Transport</keyword>
<feature type="transmembrane region" description="Helical" evidence="6">
    <location>
        <begin position="251"/>
        <end position="269"/>
    </location>
</feature>
<evidence type="ECO:0000313" key="8">
    <source>
        <dbReference type="EMBL" id="MBB3703251.1"/>
    </source>
</evidence>
<feature type="transmembrane region" description="Helical" evidence="6">
    <location>
        <begin position="64"/>
        <end position="86"/>
    </location>
</feature>
<feature type="transmembrane region" description="Helical" evidence="6">
    <location>
        <begin position="339"/>
        <end position="357"/>
    </location>
</feature>
<evidence type="ECO:0000256" key="6">
    <source>
        <dbReference type="RuleBase" id="RU363058"/>
    </source>
</evidence>
<protein>
    <recommendedName>
        <fullName evidence="6">Phosphate transporter</fullName>
    </recommendedName>
</protein>
<dbReference type="Pfam" id="PF01384">
    <property type="entry name" value="PHO4"/>
    <property type="match status" value="1"/>
</dbReference>
<dbReference type="Proteomes" id="UP000541425">
    <property type="component" value="Unassembled WGS sequence"/>
</dbReference>
<evidence type="ECO:0000256" key="1">
    <source>
        <dbReference type="ARBA" id="ARBA00004141"/>
    </source>
</evidence>
<evidence type="ECO:0000256" key="4">
    <source>
        <dbReference type="ARBA" id="ARBA00022989"/>
    </source>
</evidence>
<evidence type="ECO:0000256" key="5">
    <source>
        <dbReference type="ARBA" id="ARBA00023136"/>
    </source>
</evidence>
<dbReference type="PANTHER" id="PTHR11101">
    <property type="entry name" value="PHOSPHATE TRANSPORTER"/>
    <property type="match status" value="1"/>
</dbReference>
<comment type="similarity">
    <text evidence="6">Belongs to the inorganic phosphate transporter (PiT) (TC 2.A.20) family.</text>
</comment>
<comment type="caution">
    <text evidence="8">The sequence shown here is derived from an EMBL/GenBank/DDBJ whole genome shotgun (WGS) entry which is preliminary data.</text>
</comment>
<reference evidence="8 9" key="1">
    <citation type="submission" date="2020-08" db="EMBL/GenBank/DDBJ databases">
        <title>Genomic Encyclopedia of Type Strains, Phase IV (KMG-IV): sequencing the most valuable type-strain genomes for metagenomic binning, comparative biology and taxonomic classification.</title>
        <authorList>
            <person name="Goeker M."/>
        </authorList>
    </citation>
    <scope>NUCLEOTIDE SEQUENCE [LARGE SCALE GENOMIC DNA]</scope>
    <source>
        <strain evidence="8 9">DSM 22548</strain>
    </source>
</reference>